<dbReference type="AlphaFoldDB" id="U4TX06"/>
<dbReference type="RefSeq" id="WP_022527964.1">
    <property type="nucleotide sequence ID" value="NZ_KI271582.1"/>
</dbReference>
<organism evidence="2 3">
    <name type="scientific">Schleiferilactobacillus shenzhenensis LY-73</name>
    <dbReference type="NCBI Taxonomy" id="1231336"/>
    <lineage>
        <taxon>Bacteria</taxon>
        <taxon>Bacillati</taxon>
        <taxon>Bacillota</taxon>
        <taxon>Bacilli</taxon>
        <taxon>Lactobacillales</taxon>
        <taxon>Lactobacillaceae</taxon>
        <taxon>Schleiferilactobacillus</taxon>
    </lineage>
</organism>
<keyword evidence="1" id="KW-0472">Membrane</keyword>
<keyword evidence="1" id="KW-0812">Transmembrane</keyword>
<protein>
    <submittedName>
        <fullName evidence="2">Uncharacterized protein</fullName>
    </submittedName>
</protein>
<sequence>MNDTNLYMVFGLIILAGLVIFLIPATIWLRTHGKKKKMTPEQRIKALQSEAYVNEFVNMTNYGNSNADPGHAWNHDHW</sequence>
<evidence type="ECO:0000256" key="1">
    <source>
        <dbReference type="SAM" id="Phobius"/>
    </source>
</evidence>
<dbReference type="Proteomes" id="UP000030647">
    <property type="component" value="Unassembled WGS sequence"/>
</dbReference>
<evidence type="ECO:0000313" key="2">
    <source>
        <dbReference type="EMBL" id="ERL66338.1"/>
    </source>
</evidence>
<dbReference type="EMBL" id="KI271582">
    <property type="protein sequence ID" value="ERL66338.1"/>
    <property type="molecule type" value="Genomic_DNA"/>
</dbReference>
<keyword evidence="3" id="KW-1185">Reference proteome</keyword>
<gene>
    <name evidence="2" type="ORF">L248_0017</name>
</gene>
<dbReference type="HOGENOM" id="CLU_2617630_0_0_9"/>
<feature type="transmembrane region" description="Helical" evidence="1">
    <location>
        <begin position="6"/>
        <end position="29"/>
    </location>
</feature>
<keyword evidence="1" id="KW-1133">Transmembrane helix</keyword>
<name>U4TX06_9LACO</name>
<reference evidence="3" key="1">
    <citation type="journal article" date="2013" name="Genome Announc.">
        <title>Whole-Genome Sequencing of Lactobacillus shenzhenensis Strain LY-73T.</title>
        <authorList>
            <person name="Lin Z."/>
            <person name="Liu Z."/>
            <person name="Yang R."/>
            <person name="Zou Y."/>
            <person name="Wan D."/>
            <person name="Chen J."/>
            <person name="Guo M."/>
            <person name="Zhao J."/>
            <person name="Fang C."/>
            <person name="Yang R."/>
            <person name="Liu F."/>
        </authorList>
    </citation>
    <scope>NUCLEOTIDE SEQUENCE [LARGE SCALE GENOMIC DNA]</scope>
    <source>
        <strain evidence="3">LY-73</strain>
    </source>
</reference>
<accession>U4TX06</accession>
<evidence type="ECO:0000313" key="3">
    <source>
        <dbReference type="Proteomes" id="UP000030647"/>
    </source>
</evidence>
<proteinExistence type="predicted"/>